<evidence type="ECO:0000313" key="3">
    <source>
        <dbReference type="Proteomes" id="UP000000447"/>
    </source>
</evidence>
<protein>
    <submittedName>
        <fullName evidence="2">Cupin domain protein</fullName>
    </submittedName>
</protein>
<dbReference type="InterPro" id="IPR013096">
    <property type="entry name" value="Cupin_2"/>
</dbReference>
<dbReference type="Pfam" id="PF07883">
    <property type="entry name" value="Cupin_2"/>
    <property type="match status" value="1"/>
</dbReference>
<evidence type="ECO:0000259" key="1">
    <source>
        <dbReference type="Pfam" id="PF07883"/>
    </source>
</evidence>
<evidence type="ECO:0000313" key="2">
    <source>
        <dbReference type="EMBL" id="ACM04574.1"/>
    </source>
</evidence>
<organism evidence="2 3">
    <name type="scientific">Thermomicrobium roseum (strain ATCC 27502 / DSM 5159 / P-2)</name>
    <dbReference type="NCBI Taxonomy" id="309801"/>
    <lineage>
        <taxon>Bacteria</taxon>
        <taxon>Pseudomonadati</taxon>
        <taxon>Thermomicrobiota</taxon>
        <taxon>Thermomicrobia</taxon>
        <taxon>Thermomicrobiales</taxon>
        <taxon>Thermomicrobiaceae</taxon>
        <taxon>Thermomicrobium</taxon>
    </lineage>
</organism>
<dbReference type="KEGG" id="tro:trd_1490"/>
<sequence length="108" mass="11786">MQETIRVTRWNTPQPPTSAELEAALAAEGLRGYYWSNAPGDRYAPHSHPYHKVLYVVSGSITFFVDEREAIELGPGDRLDLPAGTVHSAVVGPRGVTCLEAHRPVSSC</sequence>
<proteinExistence type="predicted"/>
<accession>B9KZL9</accession>
<dbReference type="EMBL" id="CP001275">
    <property type="protein sequence ID" value="ACM04574.1"/>
    <property type="molecule type" value="Genomic_DNA"/>
</dbReference>
<dbReference type="Proteomes" id="UP000000447">
    <property type="component" value="Chromosome"/>
</dbReference>
<dbReference type="OrthoDB" id="164805at2"/>
<gene>
    <name evidence="2" type="ordered locus">trd_1490</name>
</gene>
<dbReference type="eggNOG" id="COG1917">
    <property type="taxonomic scope" value="Bacteria"/>
</dbReference>
<dbReference type="SUPFAM" id="SSF51182">
    <property type="entry name" value="RmlC-like cupins"/>
    <property type="match status" value="1"/>
</dbReference>
<dbReference type="InterPro" id="IPR011051">
    <property type="entry name" value="RmlC_Cupin_sf"/>
</dbReference>
<keyword evidence="3" id="KW-1185">Reference proteome</keyword>
<name>B9KZL9_THERP</name>
<reference evidence="2 3" key="1">
    <citation type="journal article" date="2009" name="PLoS ONE">
        <title>Complete genome sequence of the aerobic CO-oxidizing thermophile Thermomicrobium roseum.</title>
        <authorList>
            <person name="Wu D."/>
            <person name="Raymond J."/>
            <person name="Wu M."/>
            <person name="Chatterji S."/>
            <person name="Ren Q."/>
            <person name="Graham J.E."/>
            <person name="Bryant D.A."/>
            <person name="Robb F."/>
            <person name="Colman A."/>
            <person name="Tallon L.J."/>
            <person name="Badger J.H."/>
            <person name="Madupu R."/>
            <person name="Ward N.L."/>
            <person name="Eisen J.A."/>
        </authorList>
    </citation>
    <scope>NUCLEOTIDE SEQUENCE [LARGE SCALE GENOMIC DNA]</scope>
    <source>
        <strain evidence="3">ATCC 27502 / DSM 5159 / P-2</strain>
    </source>
</reference>
<feature type="domain" description="Cupin type-2" evidence="1">
    <location>
        <begin position="38"/>
        <end position="88"/>
    </location>
</feature>
<dbReference type="RefSeq" id="WP_015922436.1">
    <property type="nucleotide sequence ID" value="NC_011959.1"/>
</dbReference>
<dbReference type="Gene3D" id="2.60.120.10">
    <property type="entry name" value="Jelly Rolls"/>
    <property type="match status" value="1"/>
</dbReference>
<dbReference type="InterPro" id="IPR014710">
    <property type="entry name" value="RmlC-like_jellyroll"/>
</dbReference>
<dbReference type="HOGENOM" id="CLU_134269_4_0_0"/>
<dbReference type="AlphaFoldDB" id="B9KZL9"/>